<dbReference type="InterPro" id="IPR036457">
    <property type="entry name" value="PPM-type-like_dom_sf"/>
</dbReference>
<dbReference type="SUPFAM" id="SSF81606">
    <property type="entry name" value="PP2C-like"/>
    <property type="match status" value="1"/>
</dbReference>
<dbReference type="Gene3D" id="3.60.40.10">
    <property type="entry name" value="PPM-type phosphatase domain"/>
    <property type="match status" value="1"/>
</dbReference>
<keyword evidence="2" id="KW-1185">Reference proteome</keyword>
<evidence type="ECO:0000313" key="1">
    <source>
        <dbReference type="EMBL" id="MEQ2466728.1"/>
    </source>
</evidence>
<comment type="caution">
    <text evidence="1">The sequence shown here is derived from an EMBL/GenBank/DDBJ whole genome shotgun (WGS) entry which is preliminary data.</text>
</comment>
<organism evidence="1 2">
    <name type="scientific">Niallia hominis</name>
    <dbReference type="NCBI Taxonomy" id="3133173"/>
    <lineage>
        <taxon>Bacteria</taxon>
        <taxon>Bacillati</taxon>
        <taxon>Bacillota</taxon>
        <taxon>Bacilli</taxon>
        <taxon>Bacillales</taxon>
        <taxon>Bacillaceae</taxon>
        <taxon>Niallia</taxon>
    </lineage>
</organism>
<gene>
    <name evidence="1" type="ORF">WMO63_13775</name>
</gene>
<sequence>MEYKWVGSDKHFMDEINILQLKNNLVLGRFGGNSSVGQYKNEDGCLIWINEQDDWELATLLDAHDTAQSADLVIKSMDEKKEELKTILQLPLNKVFPQITSFFLNHFASKEFLEQCKMIQGETACLIVVRKENYLWWLSIGDCILALNHPEFSKLGEYQQNHRSFYEWIGQNSTFHQDVPTYNLGVKELRKGITHIFLTTDGLIECPNTDYHKIGSIFKGFETFSNQESVYYLLKDIKNKNIRDSTTIISWFVRNTKEATTPSDLGFSRESS</sequence>
<protein>
    <submittedName>
        <fullName evidence="1">Protein phosphatase 2C domain-containing protein</fullName>
    </submittedName>
</protein>
<dbReference type="RefSeq" id="WP_235251524.1">
    <property type="nucleotide sequence ID" value="NZ_JBBMFN010000033.1"/>
</dbReference>
<accession>A0ABV1F075</accession>
<evidence type="ECO:0000313" key="2">
    <source>
        <dbReference type="Proteomes" id="UP001465426"/>
    </source>
</evidence>
<proteinExistence type="predicted"/>
<reference evidence="1 2" key="1">
    <citation type="submission" date="2024-03" db="EMBL/GenBank/DDBJ databases">
        <title>Human intestinal bacterial collection.</title>
        <authorList>
            <person name="Pauvert C."/>
            <person name="Hitch T.C.A."/>
            <person name="Clavel T."/>
        </authorList>
    </citation>
    <scope>NUCLEOTIDE SEQUENCE [LARGE SCALE GENOMIC DNA]</scope>
    <source>
        <strain evidence="1 2">CLA-SR-H024</strain>
    </source>
</reference>
<dbReference type="Proteomes" id="UP001465426">
    <property type="component" value="Unassembled WGS sequence"/>
</dbReference>
<name>A0ABV1F075_9BACI</name>
<dbReference type="EMBL" id="JBBMFN010000033">
    <property type="protein sequence ID" value="MEQ2466728.1"/>
    <property type="molecule type" value="Genomic_DNA"/>
</dbReference>